<keyword evidence="2" id="KW-1185">Reference proteome</keyword>
<reference evidence="1" key="1">
    <citation type="submission" date="2023-06" db="EMBL/GenBank/DDBJ databases">
        <authorList>
            <consortium name="Lawrence Berkeley National Laboratory"/>
            <person name="Ahrendt S."/>
            <person name="Sahu N."/>
            <person name="Indic B."/>
            <person name="Wong-Bajracharya J."/>
            <person name="Merenyi Z."/>
            <person name="Ke H.-M."/>
            <person name="Monk M."/>
            <person name="Kocsube S."/>
            <person name="Drula E."/>
            <person name="Lipzen A."/>
            <person name="Balint B."/>
            <person name="Henrissat B."/>
            <person name="Andreopoulos B."/>
            <person name="Martin F.M."/>
            <person name="Harder C.B."/>
            <person name="Rigling D."/>
            <person name="Ford K.L."/>
            <person name="Foster G.D."/>
            <person name="Pangilinan J."/>
            <person name="Papanicolaou A."/>
            <person name="Barry K."/>
            <person name="LaButti K."/>
            <person name="Viragh M."/>
            <person name="Koriabine M."/>
            <person name="Yan M."/>
            <person name="Riley R."/>
            <person name="Champramary S."/>
            <person name="Plett K.L."/>
            <person name="Tsai I.J."/>
            <person name="Slot J."/>
            <person name="Sipos G."/>
            <person name="Plett J."/>
            <person name="Nagy L.G."/>
            <person name="Grigoriev I.V."/>
        </authorList>
    </citation>
    <scope>NUCLEOTIDE SEQUENCE</scope>
    <source>
        <strain evidence="1">CCBAS 213</strain>
    </source>
</reference>
<protein>
    <submittedName>
        <fullName evidence="1">Uncharacterized protein</fullName>
    </submittedName>
</protein>
<comment type="caution">
    <text evidence="1">The sequence shown here is derived from an EMBL/GenBank/DDBJ whole genome shotgun (WGS) entry which is preliminary data.</text>
</comment>
<proteinExistence type="predicted"/>
<dbReference type="GeneID" id="85354223"/>
<dbReference type="AlphaFoldDB" id="A0AA39J087"/>
<dbReference type="RefSeq" id="XP_060321563.1">
    <property type="nucleotide sequence ID" value="XM_060470675.1"/>
</dbReference>
<organism evidence="1 2">
    <name type="scientific">Armillaria tabescens</name>
    <name type="common">Ringless honey mushroom</name>
    <name type="synonym">Agaricus tabescens</name>
    <dbReference type="NCBI Taxonomy" id="1929756"/>
    <lineage>
        <taxon>Eukaryota</taxon>
        <taxon>Fungi</taxon>
        <taxon>Dikarya</taxon>
        <taxon>Basidiomycota</taxon>
        <taxon>Agaricomycotina</taxon>
        <taxon>Agaricomycetes</taxon>
        <taxon>Agaricomycetidae</taxon>
        <taxon>Agaricales</taxon>
        <taxon>Marasmiineae</taxon>
        <taxon>Physalacriaceae</taxon>
        <taxon>Desarmillaria</taxon>
    </lineage>
</organism>
<sequence length="300" mass="33830">MKLDFAHGLSGVMVMRGCCVNETTTDLALPSLTSPRKASTAVIIQRSGKQEWVTVADIIGRLRQSLRCCSSKNQDDAAFDNHRRMQDCEKWKVVQRPRLGYLIGKMWFTGFRANRMHIVGNYSSNSAYVGLGGRYSIVAVDSTRRATDEDNGLPLEELTSTWFFMDVEFMASLIDNPRQRQKAPTRPPMQTPLPLPNAPRVATAPNALSVHVVAFPECEHESSPATSLRELMRQLLARSSDGGGKINSSCREADPHSDSEIFFRYRRQHNFRLKPSPSFSPQKLRLKYYTSSGIRLLYVL</sequence>
<name>A0AA39J087_ARMTA</name>
<dbReference type="Proteomes" id="UP001175211">
    <property type="component" value="Unassembled WGS sequence"/>
</dbReference>
<accession>A0AA39J087</accession>
<evidence type="ECO:0000313" key="1">
    <source>
        <dbReference type="EMBL" id="KAK0433750.1"/>
    </source>
</evidence>
<gene>
    <name evidence="1" type="ORF">EV420DRAFT_1488947</name>
</gene>
<evidence type="ECO:0000313" key="2">
    <source>
        <dbReference type="Proteomes" id="UP001175211"/>
    </source>
</evidence>
<dbReference type="EMBL" id="JAUEPS010000209">
    <property type="protein sequence ID" value="KAK0433750.1"/>
    <property type="molecule type" value="Genomic_DNA"/>
</dbReference>